<dbReference type="PANTHER" id="PTHR11814">
    <property type="entry name" value="SULFATE TRANSPORTER"/>
    <property type="match status" value="1"/>
</dbReference>
<comment type="subcellular location">
    <subcellularLocation>
        <location evidence="1">Membrane</location>
        <topology evidence="1">Multi-pass membrane protein</topology>
    </subcellularLocation>
</comment>
<evidence type="ECO:0000256" key="4">
    <source>
        <dbReference type="ARBA" id="ARBA00023136"/>
    </source>
</evidence>
<feature type="domain" description="STAS" evidence="6">
    <location>
        <begin position="575"/>
        <end position="698"/>
    </location>
</feature>
<feature type="transmembrane region" description="Helical" evidence="5">
    <location>
        <begin position="165"/>
        <end position="184"/>
    </location>
</feature>
<dbReference type="PROSITE" id="PS50801">
    <property type="entry name" value="STAS"/>
    <property type="match status" value="1"/>
</dbReference>
<evidence type="ECO:0000256" key="5">
    <source>
        <dbReference type="SAM" id="Phobius"/>
    </source>
</evidence>
<dbReference type="HOGENOM" id="CLU_003182_8_1_1"/>
<feature type="transmembrane region" description="Helical" evidence="5">
    <location>
        <begin position="190"/>
        <end position="212"/>
    </location>
</feature>
<dbReference type="EMBL" id="UIGY01000072">
    <property type="protein sequence ID" value="SUZ10109.1"/>
    <property type="molecule type" value="Genomic_DNA"/>
</dbReference>
<dbReference type="Gene3D" id="3.30.750.24">
    <property type="entry name" value="STAS domain"/>
    <property type="match status" value="1"/>
</dbReference>
<protein>
    <submittedName>
        <fullName evidence="8">Bgt-1839</fullName>
    </submittedName>
    <submittedName>
        <fullName evidence="7">High affinity sulfate permease</fullName>
    </submittedName>
</protein>
<reference evidence="8" key="3">
    <citation type="submission" date="2018-07" db="EMBL/GenBank/DDBJ databases">
        <authorList>
            <person name="Quirk P.G."/>
            <person name="Krulwich T.A."/>
        </authorList>
    </citation>
    <scope>NUCLEOTIDE SEQUENCE</scope>
    <source>
        <strain evidence="8">96224</strain>
    </source>
</reference>
<evidence type="ECO:0000313" key="9">
    <source>
        <dbReference type="Proteomes" id="UP000053110"/>
    </source>
</evidence>
<feature type="transmembrane region" description="Helical" evidence="5">
    <location>
        <begin position="248"/>
        <end position="269"/>
    </location>
</feature>
<evidence type="ECO:0000313" key="8">
    <source>
        <dbReference type="EMBL" id="SUZ10109.1"/>
    </source>
</evidence>
<reference evidence="9" key="1">
    <citation type="journal article" date="2013" name="Nat. Genet.">
        <title>The wheat powdery mildew genome shows the unique evolution of an obligate biotroph.</title>
        <authorList>
            <person name="Wicker T."/>
            <person name="Oberhaensli S."/>
            <person name="Parlange F."/>
            <person name="Buchmann J.P."/>
            <person name="Shatalina M."/>
            <person name="Roffler S."/>
            <person name="Ben-David R."/>
            <person name="Dolezel J."/>
            <person name="Simkova H."/>
            <person name="Schulze-Lefert P."/>
            <person name="Spanu P.D."/>
            <person name="Bruggmann R."/>
            <person name="Amselem J."/>
            <person name="Quesneville H."/>
            <person name="Ver Loren van Themaat E."/>
            <person name="Paape T."/>
            <person name="Shimizu K.K."/>
            <person name="Keller B."/>
        </authorList>
    </citation>
    <scope>NUCLEOTIDE SEQUENCE [LARGE SCALE GENOMIC DNA]</scope>
    <source>
        <strain evidence="9">96224</strain>
    </source>
</reference>
<dbReference type="Pfam" id="PF00916">
    <property type="entry name" value="Sulfate_transp"/>
    <property type="match status" value="1"/>
</dbReference>
<feature type="transmembrane region" description="Helical" evidence="5">
    <location>
        <begin position="462"/>
        <end position="479"/>
    </location>
</feature>
<keyword evidence="3 5" id="KW-1133">Transmembrane helix</keyword>
<evidence type="ECO:0000256" key="3">
    <source>
        <dbReference type="ARBA" id="ARBA00022989"/>
    </source>
</evidence>
<dbReference type="EMBL" id="KE375039">
    <property type="protein sequence ID" value="EPQ65101.1"/>
    <property type="molecule type" value="Genomic_DNA"/>
</dbReference>
<feature type="transmembrane region" description="Helical" evidence="5">
    <location>
        <begin position="375"/>
        <end position="396"/>
    </location>
</feature>
<evidence type="ECO:0000259" key="6">
    <source>
        <dbReference type="PROSITE" id="PS50801"/>
    </source>
</evidence>
<dbReference type="InterPro" id="IPR001902">
    <property type="entry name" value="SLC26A/SulP_fam"/>
</dbReference>
<dbReference type="InterPro" id="IPR002645">
    <property type="entry name" value="STAS_dom"/>
</dbReference>
<feature type="transmembrane region" description="Helical" evidence="5">
    <location>
        <begin position="281"/>
        <end position="301"/>
    </location>
</feature>
<dbReference type="GO" id="GO:0016020">
    <property type="term" value="C:membrane"/>
    <property type="evidence" value="ECO:0007669"/>
    <property type="project" value="UniProtKB-SubCell"/>
</dbReference>
<proteinExistence type="predicted"/>
<dbReference type="Proteomes" id="UP000053110">
    <property type="component" value="Unassembled WGS sequence"/>
</dbReference>
<dbReference type="AlphaFoldDB" id="A0A061HH07"/>
<accession>A0A061HH07</accession>
<sequence length="815" mass="90573">MKRITKGIVKGLGLRVDHQVMPVDELLRGESIFASQIASTYFEEEPHTLDWMRQKVPSYIQLLDYVCSIFPFTDWILSYNLQWFLGDFIAGITVGAIVVPQSMAYSILAGLPPQYGLYTSFMGVLFYWLFATSKDISIGPVAVMSALVGNIVAEAKLTNPHIPTPVLASSLSLVCGIIITFIGLARCGWIVELVPLVSISAFMTGSAISIAIGQIPSLMGISSIDTRVNSYRVLTNTLRNLHRTRLDAALGLSALFLLYSIRWLCAFSIKKHPSKKTLFFYLSTLRTVFIIMLYTMISWLVNRNNRREPLFNIISEVPRGLTAAGVPRLNRSSIAMFASELPAAITVLLIEHIAIAKSFGRVNNYVINPSQEMVAIGMANILGPFIGGFASTGSFSRTAINSKAGVRTPIAGVVTAAVVLLAIYALPAVFQYIPRATLSAVIIHAVLDLITPPNTTYQFWRVSPIEVPILITGVIVTLFSTIENGIYSTMVASIFLFIFRFIKAKGKFLGRVKVFSATGDRILCDERRPLSVVEVNNPIHLDEISDEIYPRNLYLPLDRSDGVNPDVRVQAPCSGIFVFRFTDGFNYLNANHHLDQLTDHILSKTRRTSGISNVRAGDRPWNDPAPRQNPNDECEELPTLKAVILDFSAVNNVDITSMQKLIDVRNQLDFWAHPNVVDWHFTNISSPWTKRALKGAGFGYPSLQENRSKRWRPNFSVAEIFREENSVSAPKSTQVIESKQERDQNTLGSSDAMVINNSFNLVESSKLDARPHVNLIFGLSCPYFHADLADAWLSVALNVEKQNEMQEINSSQDLP</sequence>
<name>A0A061HH07_BLUGR</name>
<dbReference type="GO" id="GO:0055085">
    <property type="term" value="P:transmembrane transport"/>
    <property type="evidence" value="ECO:0007669"/>
    <property type="project" value="InterPro"/>
</dbReference>
<organism evidence="8">
    <name type="scientific">Blumeria graminis f. sp. tritici 96224</name>
    <dbReference type="NCBI Taxonomy" id="1268274"/>
    <lineage>
        <taxon>Eukaryota</taxon>
        <taxon>Fungi</taxon>
        <taxon>Dikarya</taxon>
        <taxon>Ascomycota</taxon>
        <taxon>Pezizomycotina</taxon>
        <taxon>Leotiomycetes</taxon>
        <taxon>Erysiphales</taxon>
        <taxon>Erysiphaceae</taxon>
        <taxon>Blumeria</taxon>
    </lineage>
</organism>
<dbReference type="OrthoDB" id="288203at2759"/>
<keyword evidence="4 5" id="KW-0472">Membrane</keyword>
<dbReference type="CDD" id="cd07042">
    <property type="entry name" value="STAS_SulP_like_sulfate_transporter"/>
    <property type="match status" value="1"/>
</dbReference>
<gene>
    <name evidence="7" type="ORF">BGT96224_1839</name>
    <name evidence="8" type="ORF">BGT96224V2_LOCUS3265</name>
</gene>
<reference evidence="7" key="2">
    <citation type="submission" date="2013-01" db="EMBL/GenBank/DDBJ databases">
        <title>The wheat powdery mildew genome reveals unique evolution of an obligate biotroph.</title>
        <authorList>
            <person name="Oberhaensli S."/>
            <person name="Wicker T."/>
            <person name="Keller B."/>
        </authorList>
    </citation>
    <scope>NUCLEOTIDE SEQUENCE</scope>
    <source>
        <strain evidence="7">96224</strain>
    </source>
</reference>
<dbReference type="NCBIfam" id="TIGR00815">
    <property type="entry name" value="sulP"/>
    <property type="match status" value="1"/>
</dbReference>
<evidence type="ECO:0000313" key="7">
    <source>
        <dbReference type="EMBL" id="EPQ65101.1"/>
    </source>
</evidence>
<dbReference type="InterPro" id="IPR011547">
    <property type="entry name" value="SLC26A/SulP_dom"/>
</dbReference>
<feature type="transmembrane region" description="Helical" evidence="5">
    <location>
        <begin position="485"/>
        <end position="502"/>
    </location>
</feature>
<dbReference type="FunFam" id="3.30.750.24:FF:000024">
    <property type="entry name" value="Sulfate permease 2"/>
    <property type="match status" value="1"/>
</dbReference>
<dbReference type="InterPro" id="IPR036513">
    <property type="entry name" value="STAS_dom_sf"/>
</dbReference>
<keyword evidence="2 5" id="KW-0812">Transmembrane</keyword>
<feature type="transmembrane region" description="Helical" evidence="5">
    <location>
        <begin position="136"/>
        <end position="153"/>
    </location>
</feature>
<feature type="transmembrane region" description="Helical" evidence="5">
    <location>
        <begin position="408"/>
        <end position="426"/>
    </location>
</feature>
<feature type="transmembrane region" description="Helical" evidence="5">
    <location>
        <begin position="115"/>
        <end position="130"/>
    </location>
</feature>
<evidence type="ECO:0000256" key="1">
    <source>
        <dbReference type="ARBA" id="ARBA00004141"/>
    </source>
</evidence>
<evidence type="ECO:0000256" key="2">
    <source>
        <dbReference type="ARBA" id="ARBA00022692"/>
    </source>
</evidence>